<dbReference type="AlphaFoldDB" id="A0AAV3NVB5"/>
<proteinExistence type="predicted"/>
<reference evidence="1 2" key="1">
    <citation type="submission" date="2024-01" db="EMBL/GenBank/DDBJ databases">
        <title>The complete chloroplast genome sequence of Lithospermum erythrorhizon: insights into the phylogenetic relationship among Boraginaceae species and the maternal lineages of purple gromwells.</title>
        <authorList>
            <person name="Okada T."/>
            <person name="Watanabe K."/>
        </authorList>
    </citation>
    <scope>NUCLEOTIDE SEQUENCE [LARGE SCALE GENOMIC DNA]</scope>
</reference>
<evidence type="ECO:0000313" key="2">
    <source>
        <dbReference type="Proteomes" id="UP001454036"/>
    </source>
</evidence>
<sequence length="83" mass="9160">MHANTHIDTTCVALGLFEKKSSLGQWRWGLINPHIVLPIVSCARVPTILGSWPPGRRRLGSYYMLAHSGNSEMISVSENDNGI</sequence>
<dbReference type="Proteomes" id="UP001454036">
    <property type="component" value="Unassembled WGS sequence"/>
</dbReference>
<protein>
    <submittedName>
        <fullName evidence="1">Uncharacterized protein</fullName>
    </submittedName>
</protein>
<evidence type="ECO:0000313" key="1">
    <source>
        <dbReference type="EMBL" id="GAA0143304.1"/>
    </source>
</evidence>
<comment type="caution">
    <text evidence="1">The sequence shown here is derived from an EMBL/GenBank/DDBJ whole genome shotgun (WGS) entry which is preliminary data.</text>
</comment>
<keyword evidence="2" id="KW-1185">Reference proteome</keyword>
<name>A0AAV3NVB5_LITER</name>
<dbReference type="EMBL" id="BAABME010015856">
    <property type="protein sequence ID" value="GAA0143304.1"/>
    <property type="molecule type" value="Genomic_DNA"/>
</dbReference>
<accession>A0AAV3NVB5</accession>
<gene>
    <name evidence="1" type="ORF">LIER_35714</name>
</gene>
<organism evidence="1 2">
    <name type="scientific">Lithospermum erythrorhizon</name>
    <name type="common">Purple gromwell</name>
    <name type="synonym">Lithospermum officinale var. erythrorhizon</name>
    <dbReference type="NCBI Taxonomy" id="34254"/>
    <lineage>
        <taxon>Eukaryota</taxon>
        <taxon>Viridiplantae</taxon>
        <taxon>Streptophyta</taxon>
        <taxon>Embryophyta</taxon>
        <taxon>Tracheophyta</taxon>
        <taxon>Spermatophyta</taxon>
        <taxon>Magnoliopsida</taxon>
        <taxon>eudicotyledons</taxon>
        <taxon>Gunneridae</taxon>
        <taxon>Pentapetalae</taxon>
        <taxon>asterids</taxon>
        <taxon>lamiids</taxon>
        <taxon>Boraginales</taxon>
        <taxon>Boraginaceae</taxon>
        <taxon>Boraginoideae</taxon>
        <taxon>Lithospermeae</taxon>
        <taxon>Lithospermum</taxon>
    </lineage>
</organism>